<organism evidence="2 3">
    <name type="scientific">Sporolactobacillus inulinus</name>
    <dbReference type="NCBI Taxonomy" id="2078"/>
    <lineage>
        <taxon>Bacteria</taxon>
        <taxon>Bacillati</taxon>
        <taxon>Bacillota</taxon>
        <taxon>Bacilli</taxon>
        <taxon>Bacillales</taxon>
        <taxon>Sporolactobacillaceae</taxon>
        <taxon>Sporolactobacillus</taxon>
    </lineage>
</organism>
<evidence type="ECO:0000256" key="1">
    <source>
        <dbReference type="SAM" id="Phobius"/>
    </source>
</evidence>
<keyword evidence="1" id="KW-0812">Transmembrane</keyword>
<gene>
    <name evidence="2" type="ORF">NBRC111894_851</name>
</gene>
<keyword evidence="1" id="KW-1133">Transmembrane helix</keyword>
<dbReference type="AlphaFoldDB" id="A0A4Y1Z8B9"/>
<sequence length="52" mass="6207">MLVLAKRNALIETLLLMLTTFFLMKRRRVLFELAVLIAGHIVMFRRIKDDQF</sequence>
<name>A0A4Y1Z8B9_9BACL</name>
<evidence type="ECO:0000313" key="2">
    <source>
        <dbReference type="EMBL" id="GAY75297.1"/>
    </source>
</evidence>
<accession>A0A4Y1Z8B9</accession>
<comment type="caution">
    <text evidence="2">The sequence shown here is derived from an EMBL/GenBank/DDBJ whole genome shotgun (WGS) entry which is preliminary data.</text>
</comment>
<protein>
    <submittedName>
        <fullName evidence="2">Uncharacterized protein</fullName>
    </submittedName>
</protein>
<dbReference type="EMBL" id="BEXB01000004">
    <property type="protein sequence ID" value="GAY75297.1"/>
    <property type="molecule type" value="Genomic_DNA"/>
</dbReference>
<evidence type="ECO:0000313" key="3">
    <source>
        <dbReference type="Proteomes" id="UP000319716"/>
    </source>
</evidence>
<reference evidence="2 3" key="1">
    <citation type="submission" date="2017-11" db="EMBL/GenBank/DDBJ databases">
        <title>Draft Genome Sequence of Sporolactobacillus inulinus NBRC 111894 Isolated from Koso, a Japanese Sugar-Vegetable Fermented Beverage.</title>
        <authorList>
            <person name="Chiou T.Y."/>
            <person name="Oshima K."/>
            <person name="Suda W."/>
            <person name="Hattori M."/>
            <person name="Takahashi T."/>
        </authorList>
    </citation>
    <scope>NUCLEOTIDE SEQUENCE [LARGE SCALE GENOMIC DNA]</scope>
    <source>
        <strain evidence="2 3">NBRC111894</strain>
    </source>
</reference>
<feature type="transmembrane region" description="Helical" evidence="1">
    <location>
        <begin position="30"/>
        <end position="47"/>
    </location>
</feature>
<proteinExistence type="predicted"/>
<keyword evidence="1" id="KW-0472">Membrane</keyword>
<dbReference type="Proteomes" id="UP000319716">
    <property type="component" value="Unassembled WGS sequence"/>
</dbReference>